<gene>
    <name evidence="6" type="ORF">DN051_04105</name>
</gene>
<proteinExistence type="predicted"/>
<evidence type="ECO:0000256" key="1">
    <source>
        <dbReference type="ARBA" id="ARBA00023015"/>
    </source>
</evidence>
<feature type="DNA-binding region" description="H-T-H motif" evidence="4">
    <location>
        <begin position="13"/>
        <end position="32"/>
    </location>
</feature>
<dbReference type="InterPro" id="IPR009057">
    <property type="entry name" value="Homeodomain-like_sf"/>
</dbReference>
<keyword evidence="7" id="KW-1185">Reference proteome</keyword>
<dbReference type="SUPFAM" id="SSF46689">
    <property type="entry name" value="Homeodomain-like"/>
    <property type="match status" value="1"/>
</dbReference>
<feature type="domain" description="HTH tetR-type" evidence="5">
    <location>
        <begin position="1"/>
        <end position="50"/>
    </location>
</feature>
<evidence type="ECO:0000256" key="3">
    <source>
        <dbReference type="ARBA" id="ARBA00023163"/>
    </source>
</evidence>
<dbReference type="Gene3D" id="1.10.357.10">
    <property type="entry name" value="Tetracycline Repressor, domain 2"/>
    <property type="match status" value="1"/>
</dbReference>
<dbReference type="AlphaFoldDB" id="A0A2Z4JAZ2"/>
<dbReference type="GO" id="GO:0000976">
    <property type="term" value="F:transcription cis-regulatory region binding"/>
    <property type="evidence" value="ECO:0007669"/>
    <property type="project" value="TreeGrafter"/>
</dbReference>
<evidence type="ECO:0000259" key="5">
    <source>
        <dbReference type="PROSITE" id="PS50977"/>
    </source>
</evidence>
<dbReference type="PANTHER" id="PTHR30055">
    <property type="entry name" value="HTH-TYPE TRANSCRIPTIONAL REGULATOR RUTR"/>
    <property type="match status" value="1"/>
</dbReference>
<keyword evidence="1" id="KW-0805">Transcription regulation</keyword>
<keyword evidence="2 4" id="KW-0238">DNA-binding</keyword>
<dbReference type="EMBL" id="CP030073">
    <property type="protein sequence ID" value="AWW42249.1"/>
    <property type="molecule type" value="Genomic_DNA"/>
</dbReference>
<dbReference type="Pfam" id="PF17920">
    <property type="entry name" value="TetR_C_16"/>
    <property type="match status" value="1"/>
</dbReference>
<dbReference type="InterPro" id="IPR036271">
    <property type="entry name" value="Tet_transcr_reg_TetR-rel_C_sf"/>
</dbReference>
<evidence type="ECO:0000256" key="4">
    <source>
        <dbReference type="PROSITE-ProRule" id="PRU00335"/>
    </source>
</evidence>
<evidence type="ECO:0000256" key="2">
    <source>
        <dbReference type="ARBA" id="ARBA00023125"/>
    </source>
</evidence>
<dbReference type="InterPro" id="IPR001647">
    <property type="entry name" value="HTH_TetR"/>
</dbReference>
<name>A0A2Z4JAZ2_9ACTN</name>
<dbReference type="Pfam" id="PF00440">
    <property type="entry name" value="TetR_N"/>
    <property type="match status" value="1"/>
</dbReference>
<evidence type="ECO:0000313" key="6">
    <source>
        <dbReference type="EMBL" id="AWW42249.1"/>
    </source>
</evidence>
<sequence length="186" mass="20077">MEAFSRFGYDGVGVREIARAAGVTAMLVNRYFGSKEQLFAEAVEVSFAPRTVVTGDPRELSRDVARALVDRTAPEAGHLDPFLLMLRSASNERSAEIMRQAIERHVGRDLANLLTGSGTQERAGLALSLIAGFWLMRKIIGDTALVQAESDALARQLESVLELLFQDPAHAVQSDGQGARALPGSP</sequence>
<accession>A0A2Z4JAZ2</accession>
<evidence type="ECO:0000313" key="7">
    <source>
        <dbReference type="Proteomes" id="UP000249616"/>
    </source>
</evidence>
<dbReference type="InterPro" id="IPR050109">
    <property type="entry name" value="HTH-type_TetR-like_transc_reg"/>
</dbReference>
<dbReference type="PROSITE" id="PS50977">
    <property type="entry name" value="HTH_TETR_2"/>
    <property type="match status" value="1"/>
</dbReference>
<organism evidence="6 7">
    <name type="scientific">Streptomyces cadmiisoli</name>
    <dbReference type="NCBI Taxonomy" id="2184053"/>
    <lineage>
        <taxon>Bacteria</taxon>
        <taxon>Bacillati</taxon>
        <taxon>Actinomycetota</taxon>
        <taxon>Actinomycetes</taxon>
        <taxon>Kitasatosporales</taxon>
        <taxon>Streptomycetaceae</taxon>
        <taxon>Streptomyces</taxon>
        <taxon>Streptomyces aurantiacus group</taxon>
    </lineage>
</organism>
<dbReference type="PANTHER" id="PTHR30055:SF234">
    <property type="entry name" value="HTH-TYPE TRANSCRIPTIONAL REGULATOR BETI"/>
    <property type="match status" value="1"/>
</dbReference>
<dbReference type="KEGG" id="scad:DN051_04105"/>
<reference evidence="6 7" key="1">
    <citation type="journal article" date="2019" name="Int. J. Syst. Evol. Microbiol.">
        <title>Streptomyces cadmiisoli sp. nov., a novel actinomycete isolated from cadmium-contaminated soil.</title>
        <authorList>
            <person name="Li K."/>
            <person name="Tang X."/>
            <person name="Zhao J."/>
            <person name="Guo Y."/>
            <person name="Tang Y."/>
            <person name="Gao J."/>
        </authorList>
    </citation>
    <scope>NUCLEOTIDE SEQUENCE [LARGE SCALE GENOMIC DNA]</scope>
    <source>
        <strain evidence="6 7">ZFG47</strain>
    </source>
</reference>
<protein>
    <submittedName>
        <fullName evidence="6">TetR/AcrR family transcriptional regulator</fullName>
    </submittedName>
</protein>
<dbReference type="SUPFAM" id="SSF48498">
    <property type="entry name" value="Tetracyclin repressor-like, C-terminal domain"/>
    <property type="match status" value="1"/>
</dbReference>
<dbReference type="GO" id="GO:0003700">
    <property type="term" value="F:DNA-binding transcription factor activity"/>
    <property type="evidence" value="ECO:0007669"/>
    <property type="project" value="TreeGrafter"/>
</dbReference>
<dbReference type="Proteomes" id="UP000249616">
    <property type="component" value="Chromosome"/>
</dbReference>
<keyword evidence="3" id="KW-0804">Transcription</keyword>
<dbReference type="InterPro" id="IPR041678">
    <property type="entry name" value="TetR_C_16"/>
</dbReference>